<dbReference type="Proteomes" id="UP000431913">
    <property type="component" value="Unassembled WGS sequence"/>
</dbReference>
<evidence type="ECO:0000259" key="2">
    <source>
        <dbReference type="Pfam" id="PF22725"/>
    </source>
</evidence>
<feature type="domain" description="Gfo/Idh/MocA-like oxidoreductase N-terminal" evidence="1">
    <location>
        <begin position="4"/>
        <end position="122"/>
    </location>
</feature>
<comment type="caution">
    <text evidence="3">The sequence shown here is derived from an EMBL/GenBank/DDBJ whole genome shotgun (WGS) entry which is preliminary data.</text>
</comment>
<dbReference type="SUPFAM" id="SSF55347">
    <property type="entry name" value="Glyceraldehyde-3-phosphate dehydrogenase-like, C-terminal domain"/>
    <property type="match status" value="1"/>
</dbReference>
<reference evidence="4 7" key="2">
    <citation type="submission" date="2015-10" db="EMBL/GenBank/DDBJ databases">
        <title>A novel member of the family Ruminococcaceae isolated from human faeces.</title>
        <authorList>
            <person name="Shkoporov A.N."/>
            <person name="Chaplin A.V."/>
            <person name="Motuzova O.V."/>
            <person name="Kafarskaia L.I."/>
            <person name="Efimov B.A."/>
        </authorList>
    </citation>
    <scope>NUCLEOTIDE SEQUENCE [LARGE SCALE GENOMIC DNA]</scope>
    <source>
        <strain evidence="4 7">668</strain>
    </source>
</reference>
<proteinExistence type="predicted"/>
<dbReference type="Proteomes" id="UP000053433">
    <property type="component" value="Unassembled WGS sequence"/>
</dbReference>
<dbReference type="InterPro" id="IPR055170">
    <property type="entry name" value="GFO_IDH_MocA-like_dom"/>
</dbReference>
<dbReference type="EMBL" id="JXXK01000015">
    <property type="protein sequence ID" value="KJF39627.1"/>
    <property type="molecule type" value="Genomic_DNA"/>
</dbReference>
<dbReference type="EMBL" id="VUNJ01000008">
    <property type="protein sequence ID" value="MST92068.1"/>
    <property type="molecule type" value="Genomic_DNA"/>
</dbReference>
<gene>
    <name evidence="4" type="ORF">ASJ35_05715</name>
    <name evidence="5" type="ORF">FYJ76_08990</name>
    <name evidence="3" type="ORF">TQ39_11320</name>
</gene>
<accession>A0A0W7TTD5</accession>
<evidence type="ECO:0000313" key="4">
    <source>
        <dbReference type="EMBL" id="KUE77063.1"/>
    </source>
</evidence>
<dbReference type="GeneID" id="42857171"/>
<organism evidence="3 6">
    <name type="scientific">Ruthenibacterium lactatiformans</name>
    <dbReference type="NCBI Taxonomy" id="1550024"/>
    <lineage>
        <taxon>Bacteria</taxon>
        <taxon>Bacillati</taxon>
        <taxon>Bacillota</taxon>
        <taxon>Clostridia</taxon>
        <taxon>Eubacteriales</taxon>
        <taxon>Oscillospiraceae</taxon>
        <taxon>Ruthenibacterium</taxon>
    </lineage>
</organism>
<evidence type="ECO:0000313" key="3">
    <source>
        <dbReference type="EMBL" id="KJF39627.1"/>
    </source>
</evidence>
<dbReference type="GO" id="GO:0000166">
    <property type="term" value="F:nucleotide binding"/>
    <property type="evidence" value="ECO:0007669"/>
    <property type="project" value="InterPro"/>
</dbReference>
<dbReference type="Pfam" id="PF22725">
    <property type="entry name" value="GFO_IDH_MocA_C3"/>
    <property type="match status" value="1"/>
</dbReference>
<dbReference type="Gene3D" id="3.40.50.720">
    <property type="entry name" value="NAD(P)-binding Rossmann-like Domain"/>
    <property type="match status" value="1"/>
</dbReference>
<dbReference type="Proteomes" id="UP000032483">
    <property type="component" value="Unassembled WGS sequence"/>
</dbReference>
<reference evidence="3" key="1">
    <citation type="submission" date="2015-02" db="EMBL/GenBank/DDBJ databases">
        <title>A novel member of the family Ruminococcaceae isolated from human feces.</title>
        <authorList>
            <person name="Shkoporov A.N."/>
            <person name="Chaplin A.V."/>
            <person name="Motuzova O.V."/>
            <person name="Kafarskaia L.I."/>
            <person name="Khokhlova E.V."/>
            <person name="Efimov B.A."/>
        </authorList>
    </citation>
    <scope>NUCLEOTIDE SEQUENCE [LARGE SCALE GENOMIC DNA]</scope>
    <source>
        <strain evidence="3">585-1</strain>
    </source>
</reference>
<reference evidence="5 8" key="3">
    <citation type="submission" date="2019-08" db="EMBL/GenBank/DDBJ databases">
        <title>In-depth cultivation of the pig gut microbiome towards novel bacterial diversity and tailored functional studies.</title>
        <authorList>
            <person name="Wylensek D."/>
            <person name="Hitch T.C.A."/>
            <person name="Clavel T."/>
        </authorList>
    </citation>
    <scope>NUCLEOTIDE SEQUENCE [LARGE SCALE GENOMIC DNA]</scope>
    <source>
        <strain evidence="5 8">WCA3-601-WT-6J</strain>
    </source>
</reference>
<feature type="domain" description="GFO/IDH/MocA-like oxidoreductase" evidence="2">
    <location>
        <begin position="134"/>
        <end position="259"/>
    </location>
</feature>
<evidence type="ECO:0000313" key="6">
    <source>
        <dbReference type="Proteomes" id="UP000032483"/>
    </source>
</evidence>
<dbReference type="EMBL" id="LMUA01000005">
    <property type="protein sequence ID" value="KUE77063.1"/>
    <property type="molecule type" value="Genomic_DNA"/>
</dbReference>
<dbReference type="PANTHER" id="PTHR43377">
    <property type="entry name" value="BILIVERDIN REDUCTASE A"/>
    <property type="match status" value="1"/>
</dbReference>
<dbReference type="InterPro" id="IPR051450">
    <property type="entry name" value="Gfo/Idh/MocA_Oxidoreductases"/>
</dbReference>
<dbReference type="Gene3D" id="3.30.360.10">
    <property type="entry name" value="Dihydrodipicolinate Reductase, domain 2"/>
    <property type="match status" value="1"/>
</dbReference>
<dbReference type="InterPro" id="IPR036291">
    <property type="entry name" value="NAD(P)-bd_dom_sf"/>
</dbReference>
<dbReference type="PANTHER" id="PTHR43377:SF1">
    <property type="entry name" value="BILIVERDIN REDUCTASE A"/>
    <property type="match status" value="1"/>
</dbReference>
<protein>
    <submittedName>
        <fullName evidence="5">Gfo/Idh/MocA family oxidoreductase</fullName>
    </submittedName>
</protein>
<dbReference type="InterPro" id="IPR000683">
    <property type="entry name" value="Gfo/Idh/MocA-like_OxRdtase_N"/>
</dbReference>
<keyword evidence="6" id="KW-1185">Reference proteome</keyword>
<evidence type="ECO:0000313" key="5">
    <source>
        <dbReference type="EMBL" id="MST92068.1"/>
    </source>
</evidence>
<dbReference type="AlphaFoldDB" id="A0A0D8IY66"/>
<sequence length="346" mass="39058">MKKIRFGVIGCGSIANEYHLPALRRVEGAQLVWACDLIEERAQKAKDDFGFEKYTLDYHDILNDSSIDAVCIFTKIEMHATLCIEAAAAGKHIFSQKPFAYNIEEGRKIIRAVDEAGVKLTPSFMHSYMDGSIAARRIVEEGKIGEIRHIRMRNATKNPFDSAPGYGGCMMDIGCHGMDLIHTVAGSSIEEVFALHLSPRDEKRREEFGERANLNGVENTAILNYRLASGATVFHEVFWTQVAQTNRFEMEIYGAKGVIYLYNPHRSDIVYYGWNLDGHPRKDIHWQAAPVDPQFFGYIHHKTFVDDLLNGTNNSKTARDAFVPLQVVEAARRSFESGRIERVLGI</sequence>
<dbReference type="SUPFAM" id="SSF51735">
    <property type="entry name" value="NAD(P)-binding Rossmann-fold domains"/>
    <property type="match status" value="1"/>
</dbReference>
<dbReference type="Pfam" id="PF01408">
    <property type="entry name" value="GFO_IDH_MocA"/>
    <property type="match status" value="1"/>
</dbReference>
<name>A0A0D8IY66_9FIRM</name>
<evidence type="ECO:0000313" key="7">
    <source>
        <dbReference type="Proteomes" id="UP000053433"/>
    </source>
</evidence>
<accession>A0A0D8IY66</accession>
<evidence type="ECO:0000259" key="1">
    <source>
        <dbReference type="Pfam" id="PF01408"/>
    </source>
</evidence>
<evidence type="ECO:0000313" key="8">
    <source>
        <dbReference type="Proteomes" id="UP000431913"/>
    </source>
</evidence>
<dbReference type="RefSeq" id="WP_050005585.1">
    <property type="nucleotide sequence ID" value="NZ_CAQJQL010000024.1"/>
</dbReference>